<protein>
    <submittedName>
        <fullName evidence="3">Uncharacterized protein</fullName>
    </submittedName>
</protein>
<evidence type="ECO:0000313" key="3">
    <source>
        <dbReference type="EMBL" id="BAY82079.1"/>
    </source>
</evidence>
<feature type="compositionally biased region" description="Low complexity" evidence="1">
    <location>
        <begin position="58"/>
        <end position="74"/>
    </location>
</feature>
<dbReference type="Proteomes" id="UP000218418">
    <property type="component" value="Chromosome"/>
</dbReference>
<dbReference type="EMBL" id="AP018227">
    <property type="protein sequence ID" value="BAY82079.1"/>
    <property type="molecule type" value="Genomic_DNA"/>
</dbReference>
<keyword evidence="4" id="KW-1185">Reference proteome</keyword>
<reference evidence="3 4" key="1">
    <citation type="submission" date="2017-06" db="EMBL/GenBank/DDBJ databases">
        <title>Genome sequencing of cyanobaciteial culture collection at National Institute for Environmental Studies (NIES).</title>
        <authorList>
            <person name="Hirose Y."/>
            <person name="Shimura Y."/>
            <person name="Fujisawa T."/>
            <person name="Nakamura Y."/>
            <person name="Kawachi M."/>
        </authorList>
    </citation>
    <scope>NUCLEOTIDE SEQUENCE [LARGE SCALE GENOMIC DNA]</scope>
    <source>
        <strain evidence="3 4">NIES-267</strain>
    </source>
</reference>
<name>A0A1Z4LLL4_9CYAN</name>
<sequence length="213" mass="23263">MNKIIRRHKKYIFPLMLSVMVISASSCGSNPKNVGSLEETPSDESPVASSPFPTPNSETQTPEIEITTPSSPTTKTAPFGTETTPAPESINQNKTGNLKNSDITVFTSDLDCQKLVPQKISVSSKEPMKDAVGKIIASKNTADLNISNYRVNVNNGTATVDLRVPPDSPRQLVSLSSCEQFTLFKSIEKTLTSNPKWKVKNVRFTQAGEEIYL</sequence>
<gene>
    <name evidence="3" type="ORF">NIES267_15570</name>
</gene>
<feature type="region of interest" description="Disordered" evidence="1">
    <location>
        <begin position="28"/>
        <end position="98"/>
    </location>
</feature>
<evidence type="ECO:0000256" key="1">
    <source>
        <dbReference type="SAM" id="MobiDB-lite"/>
    </source>
</evidence>
<feature type="chain" id="PRO_5012373771" evidence="2">
    <location>
        <begin position="27"/>
        <end position="213"/>
    </location>
</feature>
<keyword evidence="2" id="KW-0732">Signal</keyword>
<organism evidence="3 4">
    <name type="scientific">Calothrix parasitica NIES-267</name>
    <dbReference type="NCBI Taxonomy" id="1973488"/>
    <lineage>
        <taxon>Bacteria</taxon>
        <taxon>Bacillati</taxon>
        <taxon>Cyanobacteriota</taxon>
        <taxon>Cyanophyceae</taxon>
        <taxon>Nostocales</taxon>
        <taxon>Calotrichaceae</taxon>
        <taxon>Calothrix</taxon>
    </lineage>
</organism>
<dbReference type="AlphaFoldDB" id="A0A1Z4LLL4"/>
<accession>A0A1Z4LLL4</accession>
<proteinExistence type="predicted"/>
<evidence type="ECO:0000256" key="2">
    <source>
        <dbReference type="SAM" id="SignalP"/>
    </source>
</evidence>
<feature type="compositionally biased region" description="Polar residues" evidence="1">
    <location>
        <begin position="81"/>
        <end position="98"/>
    </location>
</feature>
<dbReference type="OrthoDB" id="530222at2"/>
<evidence type="ECO:0000313" key="4">
    <source>
        <dbReference type="Proteomes" id="UP000218418"/>
    </source>
</evidence>
<dbReference type="PROSITE" id="PS51257">
    <property type="entry name" value="PROKAR_LIPOPROTEIN"/>
    <property type="match status" value="1"/>
</dbReference>
<feature type="signal peptide" evidence="2">
    <location>
        <begin position="1"/>
        <end position="26"/>
    </location>
</feature>